<dbReference type="PANTHER" id="PTHR10182">
    <property type="entry name" value="CALCIUM-BINDING PROTEIN 39-RELATED"/>
    <property type="match status" value="1"/>
</dbReference>
<dbReference type="OMA" id="LRDCFEH"/>
<feature type="compositionally biased region" description="Acidic residues" evidence="2">
    <location>
        <begin position="97"/>
        <end position="108"/>
    </location>
</feature>
<dbReference type="AlphaFoldDB" id="K3WIE9"/>
<proteinExistence type="inferred from homology"/>
<feature type="compositionally biased region" description="Basic and acidic residues" evidence="2">
    <location>
        <begin position="70"/>
        <end position="80"/>
    </location>
</feature>
<dbReference type="SUPFAM" id="SSF48371">
    <property type="entry name" value="ARM repeat"/>
    <property type="match status" value="1"/>
</dbReference>
<dbReference type="GO" id="GO:0043539">
    <property type="term" value="F:protein serine/threonine kinase activator activity"/>
    <property type="evidence" value="ECO:0007669"/>
    <property type="project" value="TreeGrafter"/>
</dbReference>
<sequence length="455" mass="51901">MNAFFWSRRKPMMDLVRSVDSLLTQLVPEDKLGHAFDALSISAIDDLNRKRNGSNGSTLTASSTCDDVDFEMRKRGRTDSGDPIDPEDEALPHLQEEENSDDQSDEEPCEKTVPEELERQWAKIRSVFHDWDEAQGDREKKMDRMAEYLMRFRVLEKVLLPKVMALLTFETRKYVGHVFRAMTVHNLRGFNEFVAKRSEIMGWLAEGYRNNETALICGTMLRDCFVHEMLTVTFLRDMEAEFAYLFKVTLTNSNFDISADAFMNITRLLMGHKEKTVHCLNASFDRIFGLLNSLLSSENYVTKRQALQLLAELLLNPVNFAVMQRYVASRENLKLVMLILREPSKALRMEAFDVFKIFVANPNKSPEVEQVLLRNREKLLTFVSDFGKHEMNREFQQDRSLLVFTLQRMAEKEKQRNSASVAGVSSRAATAASNGVALASSVTESVCASGVGNDV</sequence>
<dbReference type="eggNOG" id="KOG1566">
    <property type="taxonomic scope" value="Eukaryota"/>
</dbReference>
<evidence type="ECO:0000313" key="4">
    <source>
        <dbReference type="Proteomes" id="UP000019132"/>
    </source>
</evidence>
<comment type="similarity">
    <text evidence="1">Belongs to the Mo25 family.</text>
</comment>
<name>K3WIE9_GLOUD</name>
<reference evidence="3" key="3">
    <citation type="submission" date="2015-02" db="UniProtKB">
        <authorList>
            <consortium name="EnsemblProtists"/>
        </authorList>
    </citation>
    <scope>IDENTIFICATION</scope>
    <source>
        <strain evidence="3">DAOM BR144</strain>
    </source>
</reference>
<accession>K3WIE9</accession>
<dbReference type="EMBL" id="GL376631">
    <property type="status" value="NOT_ANNOTATED_CDS"/>
    <property type="molecule type" value="Genomic_DNA"/>
</dbReference>
<dbReference type="InterPro" id="IPR013878">
    <property type="entry name" value="Mo25"/>
</dbReference>
<reference evidence="4" key="1">
    <citation type="journal article" date="2010" name="Genome Biol.">
        <title>Genome sequence of the necrotrophic plant pathogen Pythium ultimum reveals original pathogenicity mechanisms and effector repertoire.</title>
        <authorList>
            <person name="Levesque C.A."/>
            <person name="Brouwer H."/>
            <person name="Cano L."/>
            <person name="Hamilton J.P."/>
            <person name="Holt C."/>
            <person name="Huitema E."/>
            <person name="Raffaele S."/>
            <person name="Robideau G.P."/>
            <person name="Thines M."/>
            <person name="Win J."/>
            <person name="Zerillo M.M."/>
            <person name="Beakes G.W."/>
            <person name="Boore J.L."/>
            <person name="Busam D."/>
            <person name="Dumas B."/>
            <person name="Ferriera S."/>
            <person name="Fuerstenberg S.I."/>
            <person name="Gachon C.M."/>
            <person name="Gaulin E."/>
            <person name="Govers F."/>
            <person name="Grenville-Briggs L."/>
            <person name="Horner N."/>
            <person name="Hostetler J."/>
            <person name="Jiang R.H."/>
            <person name="Johnson J."/>
            <person name="Krajaejun T."/>
            <person name="Lin H."/>
            <person name="Meijer H.J."/>
            <person name="Moore B."/>
            <person name="Morris P."/>
            <person name="Phuntmart V."/>
            <person name="Puiu D."/>
            <person name="Shetty J."/>
            <person name="Stajich J.E."/>
            <person name="Tripathy S."/>
            <person name="Wawra S."/>
            <person name="van West P."/>
            <person name="Whitty B.R."/>
            <person name="Coutinho P.M."/>
            <person name="Henrissat B."/>
            <person name="Martin F."/>
            <person name="Thomas P.D."/>
            <person name="Tyler B.M."/>
            <person name="De Vries R.P."/>
            <person name="Kamoun S."/>
            <person name="Yandell M."/>
            <person name="Tisserat N."/>
            <person name="Buell C.R."/>
        </authorList>
    </citation>
    <scope>NUCLEOTIDE SEQUENCE</scope>
    <source>
        <strain evidence="4">DAOM:BR144</strain>
    </source>
</reference>
<feature type="region of interest" description="Disordered" evidence="2">
    <location>
        <begin position="95"/>
        <end position="114"/>
    </location>
</feature>
<dbReference type="InParanoid" id="K3WIE9"/>
<dbReference type="EnsemblProtists" id="PYU1_T004741">
    <property type="protein sequence ID" value="PYU1_T004741"/>
    <property type="gene ID" value="PYU1_G004730"/>
</dbReference>
<evidence type="ECO:0000256" key="2">
    <source>
        <dbReference type="SAM" id="MobiDB-lite"/>
    </source>
</evidence>
<reference evidence="4" key="2">
    <citation type="submission" date="2010-04" db="EMBL/GenBank/DDBJ databases">
        <authorList>
            <person name="Buell R."/>
            <person name="Hamilton J."/>
            <person name="Hostetler J."/>
        </authorList>
    </citation>
    <scope>NUCLEOTIDE SEQUENCE [LARGE SCALE GENOMIC DNA]</scope>
    <source>
        <strain evidence="4">DAOM:BR144</strain>
    </source>
</reference>
<dbReference type="Pfam" id="PF08569">
    <property type="entry name" value="Mo25"/>
    <property type="match status" value="1"/>
</dbReference>
<dbReference type="Gene3D" id="1.25.10.10">
    <property type="entry name" value="Leucine-rich Repeat Variant"/>
    <property type="match status" value="1"/>
</dbReference>
<dbReference type="VEuPathDB" id="FungiDB:PYU1_G004730"/>
<keyword evidence="4" id="KW-1185">Reference proteome</keyword>
<dbReference type="InterPro" id="IPR016024">
    <property type="entry name" value="ARM-type_fold"/>
</dbReference>
<protein>
    <submittedName>
        <fullName evidence="3">Uncharacterized protein</fullName>
    </submittedName>
</protein>
<dbReference type="GO" id="GO:0035556">
    <property type="term" value="P:intracellular signal transduction"/>
    <property type="evidence" value="ECO:0007669"/>
    <property type="project" value="TreeGrafter"/>
</dbReference>
<organism evidence="3 4">
    <name type="scientific">Globisporangium ultimum (strain ATCC 200006 / CBS 805.95 / DAOM BR144)</name>
    <name type="common">Pythium ultimum</name>
    <dbReference type="NCBI Taxonomy" id="431595"/>
    <lineage>
        <taxon>Eukaryota</taxon>
        <taxon>Sar</taxon>
        <taxon>Stramenopiles</taxon>
        <taxon>Oomycota</taxon>
        <taxon>Peronosporomycetes</taxon>
        <taxon>Pythiales</taxon>
        <taxon>Pythiaceae</taxon>
        <taxon>Globisporangium</taxon>
    </lineage>
</organism>
<evidence type="ECO:0000256" key="1">
    <source>
        <dbReference type="ARBA" id="ARBA00011012"/>
    </source>
</evidence>
<dbReference type="InterPro" id="IPR011989">
    <property type="entry name" value="ARM-like"/>
</dbReference>
<dbReference type="HOGENOM" id="CLU_035755_0_1_1"/>
<evidence type="ECO:0000313" key="3">
    <source>
        <dbReference type="EnsemblProtists" id="PYU1_T004741"/>
    </source>
</evidence>
<dbReference type="Proteomes" id="UP000019132">
    <property type="component" value="Unassembled WGS sequence"/>
</dbReference>
<dbReference type="STRING" id="431595.K3WIE9"/>
<feature type="region of interest" description="Disordered" evidence="2">
    <location>
        <begin position="70"/>
        <end position="89"/>
    </location>
</feature>
<dbReference type="PANTHER" id="PTHR10182:SF3">
    <property type="entry name" value="PROTEIN MO25"/>
    <property type="match status" value="1"/>
</dbReference>